<gene>
    <name evidence="1" type="ORF">MLD38_025672</name>
</gene>
<dbReference type="EMBL" id="CM042886">
    <property type="protein sequence ID" value="KAI4340876.1"/>
    <property type="molecule type" value="Genomic_DNA"/>
</dbReference>
<dbReference type="Proteomes" id="UP001057402">
    <property type="component" value="Chromosome 7"/>
</dbReference>
<comment type="caution">
    <text evidence="1">The sequence shown here is derived from an EMBL/GenBank/DDBJ whole genome shotgun (WGS) entry which is preliminary data.</text>
</comment>
<evidence type="ECO:0000313" key="2">
    <source>
        <dbReference type="Proteomes" id="UP001057402"/>
    </source>
</evidence>
<proteinExistence type="predicted"/>
<organism evidence="1 2">
    <name type="scientific">Melastoma candidum</name>
    <dbReference type="NCBI Taxonomy" id="119954"/>
    <lineage>
        <taxon>Eukaryota</taxon>
        <taxon>Viridiplantae</taxon>
        <taxon>Streptophyta</taxon>
        <taxon>Embryophyta</taxon>
        <taxon>Tracheophyta</taxon>
        <taxon>Spermatophyta</taxon>
        <taxon>Magnoliopsida</taxon>
        <taxon>eudicotyledons</taxon>
        <taxon>Gunneridae</taxon>
        <taxon>Pentapetalae</taxon>
        <taxon>rosids</taxon>
        <taxon>malvids</taxon>
        <taxon>Myrtales</taxon>
        <taxon>Melastomataceae</taxon>
        <taxon>Melastomatoideae</taxon>
        <taxon>Melastomateae</taxon>
        <taxon>Melastoma</taxon>
    </lineage>
</organism>
<accession>A0ACB9P199</accession>
<keyword evidence="2" id="KW-1185">Reference proteome</keyword>
<name>A0ACB9P199_9MYRT</name>
<protein>
    <submittedName>
        <fullName evidence="1">Uncharacterized protein</fullName>
    </submittedName>
</protein>
<reference evidence="2" key="1">
    <citation type="journal article" date="2023" name="Front. Plant Sci.">
        <title>Chromosomal-level genome assembly of Melastoma candidum provides insights into trichome evolution.</title>
        <authorList>
            <person name="Zhong Y."/>
            <person name="Wu W."/>
            <person name="Sun C."/>
            <person name="Zou P."/>
            <person name="Liu Y."/>
            <person name="Dai S."/>
            <person name="Zhou R."/>
        </authorList>
    </citation>
    <scope>NUCLEOTIDE SEQUENCE [LARGE SCALE GENOMIC DNA]</scope>
</reference>
<sequence>MALGTRPFPFTVVAHVLGIGAAIMVLVWCINFRGGLAWESTNKSLIFNIHPVLMLIGFIILGGEAIISYKALPLKKEVKKVIHLVLHAVALILGIVGIYTAFKFHNESSIANLYSLHSWLGIGVIVLYALQWIYGFLVFFFPGAPAGLRSDSLPWHVFFGAFVYVLALATSLLGFLEKLTFLETSGITKYGMEAFLVNFTAIVTLLFGAFVMLSVLSQAPPEDDFSYSTI</sequence>
<evidence type="ECO:0000313" key="1">
    <source>
        <dbReference type="EMBL" id="KAI4340876.1"/>
    </source>
</evidence>